<dbReference type="PANTHER" id="PTHR30290:SF64">
    <property type="entry name" value="ABC TRANSPORTER PERIPLASMIC BINDING PROTEIN"/>
    <property type="match status" value="1"/>
</dbReference>
<evidence type="ECO:0000313" key="6">
    <source>
        <dbReference type="EMBL" id="MCO5956355.1"/>
    </source>
</evidence>
<gene>
    <name evidence="6" type="ORF">NBH21_06215</name>
</gene>
<evidence type="ECO:0000313" key="7">
    <source>
        <dbReference type="Proteomes" id="UP001155380"/>
    </source>
</evidence>
<proteinExistence type="inferred from homology"/>
<comment type="caution">
    <text evidence="6">The sequence shown here is derived from an EMBL/GenBank/DDBJ whole genome shotgun (WGS) entry which is preliminary data.</text>
</comment>
<dbReference type="Gene3D" id="3.40.190.10">
    <property type="entry name" value="Periplasmic binding protein-like II"/>
    <property type="match status" value="1"/>
</dbReference>
<dbReference type="AlphaFoldDB" id="A0AAJ1BW59"/>
<dbReference type="GO" id="GO:0042884">
    <property type="term" value="P:microcin transport"/>
    <property type="evidence" value="ECO:0007669"/>
    <property type="project" value="TreeGrafter"/>
</dbReference>
<evidence type="ECO:0000259" key="5">
    <source>
        <dbReference type="Pfam" id="PF00496"/>
    </source>
</evidence>
<organism evidence="6 7">
    <name type="scientific">Ciceribacter sichuanensis</name>
    <dbReference type="NCBI Taxonomy" id="2949647"/>
    <lineage>
        <taxon>Bacteria</taxon>
        <taxon>Pseudomonadati</taxon>
        <taxon>Pseudomonadota</taxon>
        <taxon>Alphaproteobacteria</taxon>
        <taxon>Hyphomicrobiales</taxon>
        <taxon>Rhizobiaceae</taxon>
        <taxon>Ciceribacter</taxon>
    </lineage>
</organism>
<dbReference type="GO" id="GO:0015833">
    <property type="term" value="P:peptide transport"/>
    <property type="evidence" value="ECO:0007669"/>
    <property type="project" value="TreeGrafter"/>
</dbReference>
<dbReference type="GO" id="GO:0030288">
    <property type="term" value="C:outer membrane-bounded periplasmic space"/>
    <property type="evidence" value="ECO:0007669"/>
    <property type="project" value="TreeGrafter"/>
</dbReference>
<name>A0AAJ1BW59_9HYPH</name>
<comment type="similarity">
    <text evidence="2">Belongs to the bacterial solute-binding protein 5 family.</text>
</comment>
<reference evidence="6" key="1">
    <citation type="submission" date="2022-06" db="EMBL/GenBank/DDBJ databases">
        <authorList>
            <person name="Sun Q."/>
        </authorList>
    </citation>
    <scope>NUCLEOTIDE SEQUENCE</scope>
    <source>
        <strain evidence="6">S101</strain>
    </source>
</reference>
<dbReference type="InterPro" id="IPR039424">
    <property type="entry name" value="SBP_5"/>
</dbReference>
<dbReference type="Proteomes" id="UP001155380">
    <property type="component" value="Unassembled WGS sequence"/>
</dbReference>
<accession>A0AAJ1BW59</accession>
<dbReference type="RefSeq" id="WP_250914707.1">
    <property type="nucleotide sequence ID" value="NZ_JAMXLX010000001.1"/>
</dbReference>
<dbReference type="PANTHER" id="PTHR30290">
    <property type="entry name" value="PERIPLASMIC BINDING COMPONENT OF ABC TRANSPORTER"/>
    <property type="match status" value="1"/>
</dbReference>
<feature type="chain" id="PRO_5042544040" evidence="4">
    <location>
        <begin position="20"/>
        <end position="600"/>
    </location>
</feature>
<evidence type="ECO:0000256" key="2">
    <source>
        <dbReference type="ARBA" id="ARBA00005695"/>
    </source>
</evidence>
<sequence>MRRLLLGLIFLPFCGLAQAEPVHGIAMHGEPALSARYQSFPYANAQAKKGGKINYGVVGTFDSLNPFVLKGMRTTARGIWDPEYGNLFYESLMTRSSDEPFSLYGLLAETVEMDADRTYIQFNLNPKAHWQDGKPVTPEDVIFSFNLLQEKGRPPYNRRMAVVDKLEKVGENSVRFTFNDKANRETPLMIAMSPILPKHATDVANFDQSSLAIPVASGPYKIKAIKPGEKITWERDPDYWGKDLPSKAGFDNYDEISVTYFLQDSTLFEAFKKGDIDVYPEGDSGHWARAYDFPAAQNGDVVKETFQPGLPSGMLGFVFNTRRPLFANEDVREALSLAFDFEWVNKNLYSSAFKRSQSFWQNSALGAFGNAADEREIALLGAAKDRIDPAILAGTYAMPVTDGSGADRKVLRQAVNLLNKAGYAIKGGKMVDASGRQLAFEVMTQNEGQEKMAIAYQRALSLIGIAMSIRTVDDAQYQSRSNSFDYDIIVKAYTSSLSPGAEQINRWGSSSRDAQGSFNYAGVADPDIDRMIDALVNARSAEDFQAAVRAYDRLLVAGHYVVPLYHIGEQWMARWKHVGRPERTPLYGYQLPVWWDARAQ</sequence>
<evidence type="ECO:0000256" key="4">
    <source>
        <dbReference type="SAM" id="SignalP"/>
    </source>
</evidence>
<dbReference type="InterPro" id="IPR030678">
    <property type="entry name" value="Peptide/Ni-bd"/>
</dbReference>
<dbReference type="Pfam" id="PF00496">
    <property type="entry name" value="SBP_bac_5"/>
    <property type="match status" value="1"/>
</dbReference>
<feature type="domain" description="Solute-binding protein family 5" evidence="5">
    <location>
        <begin position="104"/>
        <end position="513"/>
    </location>
</feature>
<dbReference type="EMBL" id="JAMXLX010000001">
    <property type="protein sequence ID" value="MCO5956355.1"/>
    <property type="molecule type" value="Genomic_DNA"/>
</dbReference>
<dbReference type="SUPFAM" id="SSF53850">
    <property type="entry name" value="Periplasmic binding protein-like II"/>
    <property type="match status" value="1"/>
</dbReference>
<protein>
    <submittedName>
        <fullName evidence="6">Extracellular solute-binding protein</fullName>
    </submittedName>
</protein>
<dbReference type="Gene3D" id="3.10.105.10">
    <property type="entry name" value="Dipeptide-binding Protein, Domain 3"/>
    <property type="match status" value="1"/>
</dbReference>
<keyword evidence="3 4" id="KW-0732">Signal</keyword>
<evidence type="ECO:0000256" key="3">
    <source>
        <dbReference type="ARBA" id="ARBA00022729"/>
    </source>
</evidence>
<dbReference type="PIRSF" id="PIRSF002741">
    <property type="entry name" value="MppA"/>
    <property type="match status" value="1"/>
</dbReference>
<comment type="subcellular location">
    <subcellularLocation>
        <location evidence="1">Periplasm</location>
    </subcellularLocation>
</comment>
<dbReference type="GO" id="GO:0043190">
    <property type="term" value="C:ATP-binding cassette (ABC) transporter complex"/>
    <property type="evidence" value="ECO:0007669"/>
    <property type="project" value="InterPro"/>
</dbReference>
<dbReference type="CDD" id="cd08497">
    <property type="entry name" value="MbnE-like"/>
    <property type="match status" value="1"/>
</dbReference>
<feature type="signal peptide" evidence="4">
    <location>
        <begin position="1"/>
        <end position="19"/>
    </location>
</feature>
<dbReference type="GO" id="GO:1904680">
    <property type="term" value="F:peptide transmembrane transporter activity"/>
    <property type="evidence" value="ECO:0007669"/>
    <property type="project" value="TreeGrafter"/>
</dbReference>
<evidence type="ECO:0000256" key="1">
    <source>
        <dbReference type="ARBA" id="ARBA00004418"/>
    </source>
</evidence>
<dbReference type="InterPro" id="IPR000914">
    <property type="entry name" value="SBP_5_dom"/>
</dbReference>